<protein>
    <submittedName>
        <fullName evidence="2">Uncharacterized protein</fullName>
    </submittedName>
</protein>
<accession>A0A5P2BHA3</accession>
<feature type="region of interest" description="Disordered" evidence="1">
    <location>
        <begin position="143"/>
        <end position="162"/>
    </location>
</feature>
<dbReference type="OrthoDB" id="4241555at2"/>
<evidence type="ECO:0000313" key="2">
    <source>
        <dbReference type="EMBL" id="QES28541.1"/>
    </source>
</evidence>
<dbReference type="AlphaFoldDB" id="A0A5P2BHA3"/>
<evidence type="ECO:0000256" key="1">
    <source>
        <dbReference type="SAM" id="MobiDB-lite"/>
    </source>
</evidence>
<keyword evidence="3" id="KW-1185">Reference proteome</keyword>
<name>A0A5P2BHA3_STRVZ</name>
<dbReference type="EMBL" id="CP029193">
    <property type="protein sequence ID" value="QES28541.1"/>
    <property type="molecule type" value="Genomic_DNA"/>
</dbReference>
<sequence>MTTTRRQAAHDSGEDIWSRVAKAGEDGLPPERAIGRNTRGQFERGKSWIRDVKCGAEKKSFVRYRGHYSVTLNPDKCTAYAAERLQSLYKQAVRIYKSSLKELPPESQELLTVTLLTKQLQSIFDAMDILKAAGFSPETAAAKAAATTPAKKSPATSRSRKT</sequence>
<reference evidence="2 3" key="1">
    <citation type="submission" date="2018-05" db="EMBL/GenBank/DDBJ databases">
        <title>Streptomyces venezuelae.</title>
        <authorList>
            <person name="Kim W."/>
            <person name="Lee N."/>
            <person name="Cho B.-K."/>
        </authorList>
    </citation>
    <scope>NUCLEOTIDE SEQUENCE [LARGE SCALE GENOMIC DNA]</scope>
    <source>
        <strain evidence="2 3">ATCC 14583</strain>
    </source>
</reference>
<gene>
    <name evidence="2" type="ORF">DEJ47_20780</name>
</gene>
<organism evidence="2 3">
    <name type="scientific">Streptomyces venezuelae</name>
    <dbReference type="NCBI Taxonomy" id="54571"/>
    <lineage>
        <taxon>Bacteria</taxon>
        <taxon>Bacillati</taxon>
        <taxon>Actinomycetota</taxon>
        <taxon>Actinomycetes</taxon>
        <taxon>Kitasatosporales</taxon>
        <taxon>Streptomycetaceae</taxon>
        <taxon>Streptomyces</taxon>
    </lineage>
</organism>
<evidence type="ECO:0000313" key="3">
    <source>
        <dbReference type="Proteomes" id="UP000323046"/>
    </source>
</evidence>
<proteinExistence type="predicted"/>
<dbReference type="Proteomes" id="UP000323046">
    <property type="component" value="Chromosome"/>
</dbReference>
<dbReference type="RefSeq" id="WP_150170479.1">
    <property type="nucleotide sequence ID" value="NZ_CP029193.1"/>
</dbReference>